<evidence type="ECO:0000256" key="1">
    <source>
        <dbReference type="ARBA" id="ARBA00004123"/>
    </source>
</evidence>
<dbReference type="InterPro" id="IPR023093">
    <property type="entry name" value="ScpA-like_C"/>
</dbReference>
<dbReference type="CDD" id="cd21793">
    <property type="entry name" value="Rad21_Rec8_M_AtSYN1-like"/>
    <property type="match status" value="1"/>
</dbReference>
<name>A0ABP0YFX4_9ROSI</name>
<keyword evidence="3" id="KW-0539">Nucleus</keyword>
<dbReference type="PANTHER" id="PTHR12585">
    <property type="entry name" value="SCC1 / RAD21 FAMILY MEMBER"/>
    <property type="match status" value="1"/>
</dbReference>
<evidence type="ECO:0000256" key="3">
    <source>
        <dbReference type="ARBA" id="ARBA00023242"/>
    </source>
</evidence>
<protein>
    <recommendedName>
        <fullName evidence="9">Sister chromatid cohesion 1 protein 3</fullName>
    </recommendedName>
</protein>
<evidence type="ECO:0000256" key="4">
    <source>
        <dbReference type="SAM" id="MobiDB-lite"/>
    </source>
</evidence>
<dbReference type="SUPFAM" id="SSF46785">
    <property type="entry name" value="Winged helix' DNA-binding domain"/>
    <property type="match status" value="1"/>
</dbReference>
<dbReference type="Gene3D" id="1.10.10.580">
    <property type="entry name" value="Structural maintenance of chromosome 1. Chain E"/>
    <property type="match status" value="1"/>
</dbReference>
<evidence type="ECO:0000259" key="5">
    <source>
        <dbReference type="Pfam" id="PF04824"/>
    </source>
</evidence>
<gene>
    <name evidence="7" type="ORF">CITCOLO1_LOCUS11278</name>
</gene>
<evidence type="ECO:0000259" key="6">
    <source>
        <dbReference type="Pfam" id="PF04825"/>
    </source>
</evidence>
<comment type="subcellular location">
    <subcellularLocation>
        <location evidence="1">Nucleus</location>
    </subcellularLocation>
</comment>
<reference evidence="7 8" key="1">
    <citation type="submission" date="2024-03" db="EMBL/GenBank/DDBJ databases">
        <authorList>
            <person name="Gkanogiannis A."/>
            <person name="Becerra Lopez-Lavalle L."/>
        </authorList>
    </citation>
    <scope>NUCLEOTIDE SEQUENCE [LARGE SCALE GENOMIC DNA]</scope>
</reference>
<organism evidence="7 8">
    <name type="scientific">Citrullus colocynthis</name>
    <name type="common">colocynth</name>
    <dbReference type="NCBI Taxonomy" id="252529"/>
    <lineage>
        <taxon>Eukaryota</taxon>
        <taxon>Viridiplantae</taxon>
        <taxon>Streptophyta</taxon>
        <taxon>Embryophyta</taxon>
        <taxon>Tracheophyta</taxon>
        <taxon>Spermatophyta</taxon>
        <taxon>Magnoliopsida</taxon>
        <taxon>eudicotyledons</taxon>
        <taxon>Gunneridae</taxon>
        <taxon>Pentapetalae</taxon>
        <taxon>rosids</taxon>
        <taxon>fabids</taxon>
        <taxon>Cucurbitales</taxon>
        <taxon>Cucurbitaceae</taxon>
        <taxon>Benincaseae</taxon>
        <taxon>Citrullus</taxon>
    </lineage>
</organism>
<dbReference type="Pfam" id="PF04824">
    <property type="entry name" value="Rad21_Rec8"/>
    <property type="match status" value="1"/>
</dbReference>
<evidence type="ECO:0000256" key="2">
    <source>
        <dbReference type="ARBA" id="ARBA00009870"/>
    </source>
</evidence>
<dbReference type="InterPro" id="IPR039781">
    <property type="entry name" value="Rad21/Rec8-like"/>
</dbReference>
<evidence type="ECO:0000313" key="7">
    <source>
        <dbReference type="EMBL" id="CAK9319284.1"/>
    </source>
</evidence>
<comment type="similarity">
    <text evidence="2">Belongs to the rad21 family.</text>
</comment>
<feature type="domain" description="Rad21/Rec8-like protein C-terminal eukaryotic" evidence="5">
    <location>
        <begin position="661"/>
        <end position="712"/>
    </location>
</feature>
<evidence type="ECO:0000313" key="8">
    <source>
        <dbReference type="Proteomes" id="UP001642487"/>
    </source>
</evidence>
<feature type="region of interest" description="Disordered" evidence="4">
    <location>
        <begin position="559"/>
        <end position="579"/>
    </location>
</feature>
<sequence>MFYSHTLLARKTPLGTVWCAAHLQHRLNKKDYEKTKIPVVVDAIMFGEVPLALRTSSYLLLGVVRIYSKQIDYLKHDVDVLVMELRKMHTYASTKLTLPETAYQAPFYSITLPETFDLDSLELDSDIYHDGVPDTHHRSQEDITLADQIFVGRDAYVAISFDEDVMSPDLGFRSMEDDMIPPPHVDTTVNVEVPSINEDVLNMRLDEETVPQCFPEVEVPDAMNVQDFGLSNQGMREGDDSPQNFPEFEGPREAVPDLSTGDVPMVPPLGGDVTSEPRSLIDENINQKNLLPVIEGNVTLPRTSLPYEQSSGPPTAATAPEAFGQSSMEFVLQPTPPEQPRPRPRKRKQFFDKSTVLTNKFMKKALEDSSDLLRERRNIPSSSLEVWKLNNKLKKEVFYHPSITGLCHDLSDIFNVNYFATKCRTTSLEEDFDHGDARNIASTSEAFFGQADAPSPAPEVASTPHAGIPTTVDRAGNIPSAGETFLTPVVAPYPAREAASSPHSRIPPTVDPASATFSGVEIEQRRDVEGNPVDLVASPTSFMPSPRPSERLGSPSVIISSTGRLSTPGPVSSEPSRSMFQTPETIDEGLGAENLTLSDIPEQTSAVDEDLYFLEVDSSPAGKSRSQGTHGVDSLSVRTRAVGRYLRSLSPIKSILDDSTQDLSLNDILEGKRRKLCARMFYEMLVLKSYGLIDVQQDVPYGDITLKLTPKLSMAQI</sequence>
<accession>A0ABP0YFX4</accession>
<dbReference type="InterPro" id="IPR036390">
    <property type="entry name" value="WH_DNA-bd_sf"/>
</dbReference>
<dbReference type="InterPro" id="IPR006909">
    <property type="entry name" value="Rad21/Rec8_C_eu"/>
</dbReference>
<dbReference type="InterPro" id="IPR006910">
    <property type="entry name" value="Rad21_Rec8_N"/>
</dbReference>
<dbReference type="Proteomes" id="UP001642487">
    <property type="component" value="Chromosome 4"/>
</dbReference>
<evidence type="ECO:0008006" key="9">
    <source>
        <dbReference type="Google" id="ProtNLM"/>
    </source>
</evidence>
<proteinExistence type="inferred from homology"/>
<dbReference type="EMBL" id="OZ021738">
    <property type="protein sequence ID" value="CAK9319284.1"/>
    <property type="molecule type" value="Genomic_DNA"/>
</dbReference>
<dbReference type="PANTHER" id="PTHR12585:SF55">
    <property type="entry name" value="SISTER CHROMATID COHESION 1 PROTEIN 3"/>
    <property type="match status" value="1"/>
</dbReference>
<dbReference type="Pfam" id="PF04825">
    <property type="entry name" value="Rad21_Rec8_N"/>
    <property type="match status" value="1"/>
</dbReference>
<feature type="domain" description="Rad21/Rec8-like protein N-terminal" evidence="6">
    <location>
        <begin position="1"/>
        <end position="101"/>
    </location>
</feature>
<keyword evidence="8" id="KW-1185">Reference proteome</keyword>